<dbReference type="Proteomes" id="UP000275846">
    <property type="component" value="Unassembled WGS sequence"/>
</dbReference>
<dbReference type="OrthoDB" id="10535179at2759"/>
<evidence type="ECO:0000313" key="2">
    <source>
        <dbReference type="EMBL" id="VDL92549.1"/>
    </source>
</evidence>
<reference evidence="4" key="1">
    <citation type="submission" date="2016-06" db="UniProtKB">
        <authorList>
            <consortium name="WormBaseParasite"/>
        </authorList>
    </citation>
    <scope>IDENTIFICATION</scope>
</reference>
<protein>
    <submittedName>
        <fullName evidence="4">HDAg domain-containing protein</fullName>
    </submittedName>
</protein>
<dbReference type="STRING" id="70667.A0A183SPL6"/>
<evidence type="ECO:0000313" key="3">
    <source>
        <dbReference type="Proteomes" id="UP000275846"/>
    </source>
</evidence>
<evidence type="ECO:0000256" key="1">
    <source>
        <dbReference type="SAM" id="MobiDB-lite"/>
    </source>
</evidence>
<dbReference type="EMBL" id="UYSU01033568">
    <property type="protein sequence ID" value="VDL92549.1"/>
    <property type="molecule type" value="Genomic_DNA"/>
</dbReference>
<sequence>MKLEPHLGNDEVVIRSTIGIMDRLARQHVLLISPPDENIVQQLPSSRPKGWSWDPKDRPMFVELCDKLETIMNSSDISEAVKHELERHRMRMPPLPSPAPPPSSLSIVQSLPAVDRRKKPQISQQDHIDSFNAKFQLPPFKPQHSAHTSNVGSDRPANQLLVPGNRLSEILPAVHPPPYEDSNLMATGVHPLFHDIGSLGRKKAPQPPLRTTPLRADDASTFLPDAATGMSLPHSYSIGVPPRQRQLPSPPVVGCWDQQDRLPSPPKLPLEMLSPSSSSSSLHHCNMPALPESSDLPAILPSSGNFSKNTAQCKNHEKSNVIRDWLTFWMLYSLKGNPCPKFDQCLSDSITTDAGIKTLSG</sequence>
<evidence type="ECO:0000313" key="4">
    <source>
        <dbReference type="WBParaSite" id="SSLN_0000636101-mRNA-1"/>
    </source>
</evidence>
<keyword evidence="3" id="KW-1185">Reference proteome</keyword>
<proteinExistence type="predicted"/>
<gene>
    <name evidence="2" type="ORF">SSLN_LOCUS6164</name>
</gene>
<feature type="region of interest" description="Disordered" evidence="1">
    <location>
        <begin position="140"/>
        <end position="159"/>
    </location>
</feature>
<organism evidence="4">
    <name type="scientific">Schistocephalus solidus</name>
    <name type="common">Tapeworm</name>
    <dbReference type="NCBI Taxonomy" id="70667"/>
    <lineage>
        <taxon>Eukaryota</taxon>
        <taxon>Metazoa</taxon>
        <taxon>Spiralia</taxon>
        <taxon>Lophotrochozoa</taxon>
        <taxon>Platyhelminthes</taxon>
        <taxon>Cestoda</taxon>
        <taxon>Eucestoda</taxon>
        <taxon>Diphyllobothriidea</taxon>
        <taxon>Diphyllobothriidae</taxon>
        <taxon>Schistocephalus</taxon>
    </lineage>
</organism>
<dbReference type="AlphaFoldDB" id="A0A183SPL6"/>
<accession>A0A183SPL6</accession>
<dbReference type="WBParaSite" id="SSLN_0000636101-mRNA-1">
    <property type="protein sequence ID" value="SSLN_0000636101-mRNA-1"/>
    <property type="gene ID" value="SSLN_0000636101"/>
</dbReference>
<name>A0A183SPL6_SCHSO</name>
<reference evidence="2 3" key="2">
    <citation type="submission" date="2018-11" db="EMBL/GenBank/DDBJ databases">
        <authorList>
            <consortium name="Pathogen Informatics"/>
        </authorList>
    </citation>
    <scope>NUCLEOTIDE SEQUENCE [LARGE SCALE GENOMIC DNA]</scope>
    <source>
        <strain evidence="2 3">NST_G2</strain>
    </source>
</reference>